<dbReference type="EMBL" id="CP038810">
    <property type="protein sequence ID" value="QBZ98990.1"/>
    <property type="molecule type" value="Genomic_DNA"/>
</dbReference>
<dbReference type="KEGG" id="fsn:GS03_02502"/>
<dbReference type="Gene3D" id="1.20.120.450">
    <property type="entry name" value="dinb family like domain"/>
    <property type="match status" value="1"/>
</dbReference>
<gene>
    <name evidence="1" type="ORF">GS03_02502</name>
</gene>
<reference evidence="1 2" key="1">
    <citation type="submission" date="2019-04" db="EMBL/GenBank/DDBJ databases">
        <title>Flavobacterium sp. GS03.</title>
        <authorList>
            <person name="Kim H."/>
        </authorList>
    </citation>
    <scope>NUCLEOTIDE SEQUENCE [LARGE SCALE GENOMIC DNA]</scope>
    <source>
        <strain evidence="1 2">GS03</strain>
    </source>
</reference>
<sequence length="152" mass="17579">MTKLQLILDQLGSHIPDFEKTNPVVSQSTIGWQIDNSLLVINNVVDRLKDSDSKNYKWKFNKYRILIRITNTIPRGKVRVPKSVKPIDVATIEELKTKLELARKNIADIPTLPANSYFTHPFFGDLNVKPAIWFLKLHTKHHLKIIEDILNK</sequence>
<dbReference type="OrthoDB" id="981199at2"/>
<dbReference type="RefSeq" id="WP_136152863.1">
    <property type="nucleotide sequence ID" value="NZ_CP038810.1"/>
</dbReference>
<evidence type="ECO:0000313" key="2">
    <source>
        <dbReference type="Proteomes" id="UP000296862"/>
    </source>
</evidence>
<dbReference type="InterPro" id="IPR034660">
    <property type="entry name" value="DinB/YfiT-like"/>
</dbReference>
<protein>
    <recommendedName>
        <fullName evidence="3">DinB-like domain-containing protein</fullName>
    </recommendedName>
</protein>
<proteinExistence type="predicted"/>
<accession>A0A4P7PWX2</accession>
<dbReference type="Proteomes" id="UP000296862">
    <property type="component" value="Chromosome"/>
</dbReference>
<evidence type="ECO:0008006" key="3">
    <source>
        <dbReference type="Google" id="ProtNLM"/>
    </source>
</evidence>
<dbReference type="AlphaFoldDB" id="A0A4P7PWX2"/>
<organism evidence="1 2">
    <name type="scientific">Flavobacterium sangjuense</name>
    <dbReference type="NCBI Taxonomy" id="2518177"/>
    <lineage>
        <taxon>Bacteria</taxon>
        <taxon>Pseudomonadati</taxon>
        <taxon>Bacteroidota</taxon>
        <taxon>Flavobacteriia</taxon>
        <taxon>Flavobacteriales</taxon>
        <taxon>Flavobacteriaceae</taxon>
        <taxon>Flavobacterium</taxon>
    </lineage>
</organism>
<dbReference type="SUPFAM" id="SSF109854">
    <property type="entry name" value="DinB/YfiT-like putative metalloenzymes"/>
    <property type="match status" value="1"/>
</dbReference>
<name>A0A4P7PWX2_9FLAO</name>
<keyword evidence="2" id="KW-1185">Reference proteome</keyword>
<evidence type="ECO:0000313" key="1">
    <source>
        <dbReference type="EMBL" id="QBZ98990.1"/>
    </source>
</evidence>